<evidence type="ECO:0000256" key="1">
    <source>
        <dbReference type="ARBA" id="ARBA00004141"/>
    </source>
</evidence>
<dbReference type="InterPro" id="IPR036249">
    <property type="entry name" value="Thioredoxin-like_sf"/>
</dbReference>
<dbReference type="Pfam" id="PF13899">
    <property type="entry name" value="Thioredoxin_7"/>
    <property type="match status" value="1"/>
</dbReference>
<evidence type="ECO:0000259" key="8">
    <source>
        <dbReference type="Pfam" id="PF02683"/>
    </source>
</evidence>
<feature type="transmembrane region" description="Helical" evidence="6">
    <location>
        <begin position="319"/>
        <end position="339"/>
    </location>
</feature>
<dbReference type="PANTHER" id="PTHR32234">
    <property type="entry name" value="THIOL:DISULFIDE INTERCHANGE PROTEIN DSBD"/>
    <property type="match status" value="1"/>
</dbReference>
<keyword evidence="7" id="KW-0732">Signal</keyword>
<keyword evidence="11" id="KW-1185">Reference proteome</keyword>
<feature type="transmembrane region" description="Helical" evidence="6">
    <location>
        <begin position="399"/>
        <end position="419"/>
    </location>
</feature>
<protein>
    <submittedName>
        <fullName evidence="10">Thioredoxin family protein</fullName>
    </submittedName>
</protein>
<dbReference type="EMBL" id="CP110226">
    <property type="protein sequence ID" value="UZD21134.1"/>
    <property type="molecule type" value="Genomic_DNA"/>
</dbReference>
<feature type="transmembrane region" description="Helical" evidence="6">
    <location>
        <begin position="468"/>
        <end position="485"/>
    </location>
</feature>
<feature type="transmembrane region" description="Helical" evidence="6">
    <location>
        <begin position="431"/>
        <end position="448"/>
    </location>
</feature>
<dbReference type="SUPFAM" id="SSF52833">
    <property type="entry name" value="Thioredoxin-like"/>
    <property type="match status" value="1"/>
</dbReference>
<sequence length="715" mass="79747">MKKIQLLLLMLFTALISEAQILEPVSWKVESHAKKNGLVELIITADIDSGWHLYSQHIEEGGPEPTRFSFTESSDYQLEGEVQEMTEPTEKYDDMFLMDVSYFSDKSVFKQIIKANKEKGTVLGVVNFMVCDDNQCLPPNEVELSIPFEATLPVKKEEKRVTEPEVKKEVEEKPKSQVITPAPEMINESDQKGLAVEEKSEEVEIVESKSEALPKSSLAEQDEVQLPIEETEQNDASSIWGIFIAGFLGGFAALLMPCIFPMLPLTVSYFTKQSASKASGISKAAFYGLSIIFIYVGLGMIITIIFGADALNALSTNGIFNFLFFLLLVVFAASFFGAFELTLPHSWSNKLDSKSDKGGLLGLFFMAATLSLVSFSCTGPIIGTLLVQAASTGAYLGPAMGMLGFSIALAIPFTLFAIFPSWMQSLPKSGGWLNSVKVVLGFLELALAMKFLSNVDLAYHWDIFDREVFLTIWIVIFGLMGLYLLGKIKFAHDSELKYLSTPRVFLSVIVISFTIYMIPGLWGAPLKAISAFLPPQHTQDFDLYTASLGGGFSSQEKHEKVDRKYSDLFHAPLNLEPFYDFDEGMAYANEIGKPVLIDFTGHACVNCRKMEASIWSDPKVLETLKNDYVLIQLYVDDKTELPESEWKVSEYSGKMIKTIGKKWSDFQAANFNSNSQPFYVVLGEEEQPLIKPVGAVYDVDKYHQYLLEGVKVFRQ</sequence>
<organism evidence="10 11">
    <name type="scientific">Algoriphagus halophytocola</name>
    <dbReference type="NCBI Taxonomy" id="2991499"/>
    <lineage>
        <taxon>Bacteria</taxon>
        <taxon>Pseudomonadati</taxon>
        <taxon>Bacteroidota</taxon>
        <taxon>Cytophagia</taxon>
        <taxon>Cytophagales</taxon>
        <taxon>Cyclobacteriaceae</taxon>
        <taxon>Algoriphagus</taxon>
    </lineage>
</organism>
<comment type="subcellular location">
    <subcellularLocation>
        <location evidence="1">Membrane</location>
        <topology evidence="1">Multi-pass membrane protein</topology>
    </subcellularLocation>
</comment>
<keyword evidence="4 6" id="KW-1133">Transmembrane helix</keyword>
<feature type="transmembrane region" description="Helical" evidence="6">
    <location>
        <begin position="505"/>
        <end position="524"/>
    </location>
</feature>
<dbReference type="Pfam" id="PF11412">
    <property type="entry name" value="DsbD_N"/>
    <property type="match status" value="1"/>
</dbReference>
<evidence type="ECO:0000259" key="9">
    <source>
        <dbReference type="Pfam" id="PF11412"/>
    </source>
</evidence>
<dbReference type="Gene3D" id="2.60.40.1250">
    <property type="entry name" value="Thiol:disulfide interchange protein DsbD, N-terminal domain"/>
    <property type="match status" value="1"/>
</dbReference>
<feature type="chain" id="PRO_5046526125" evidence="7">
    <location>
        <begin position="20"/>
        <end position="715"/>
    </location>
</feature>
<evidence type="ECO:0000313" key="10">
    <source>
        <dbReference type="EMBL" id="UZD21134.1"/>
    </source>
</evidence>
<evidence type="ECO:0000256" key="7">
    <source>
        <dbReference type="SAM" id="SignalP"/>
    </source>
</evidence>
<dbReference type="Gene3D" id="3.40.30.10">
    <property type="entry name" value="Glutaredoxin"/>
    <property type="match status" value="1"/>
</dbReference>
<keyword evidence="5 6" id="KW-0472">Membrane</keyword>
<feature type="transmembrane region" description="Helical" evidence="6">
    <location>
        <begin position="284"/>
        <end position="307"/>
    </location>
</feature>
<dbReference type="InterPro" id="IPR036929">
    <property type="entry name" value="DsbDN_sf"/>
</dbReference>
<evidence type="ECO:0000256" key="2">
    <source>
        <dbReference type="ARBA" id="ARBA00022692"/>
    </source>
</evidence>
<dbReference type="Proteomes" id="UP001163156">
    <property type="component" value="Chromosome"/>
</dbReference>
<evidence type="ECO:0000313" key="11">
    <source>
        <dbReference type="Proteomes" id="UP001163156"/>
    </source>
</evidence>
<evidence type="ECO:0000256" key="3">
    <source>
        <dbReference type="ARBA" id="ARBA00022748"/>
    </source>
</evidence>
<reference evidence="10" key="1">
    <citation type="submission" date="2022-10" db="EMBL/GenBank/DDBJ databases">
        <title>Algoriphagus sp. a novel bacteria isolate from halophytes salicornia europaea.</title>
        <authorList>
            <person name="Peng Y."/>
            <person name="Jiang L."/>
            <person name="Lee J."/>
        </authorList>
    </citation>
    <scope>NUCLEOTIDE SEQUENCE</scope>
    <source>
        <strain evidence="10">TR-M5</strain>
    </source>
</reference>
<dbReference type="InterPro" id="IPR028250">
    <property type="entry name" value="DsbDN"/>
</dbReference>
<feature type="domain" description="Cytochrome C biogenesis protein transmembrane" evidence="8">
    <location>
        <begin position="243"/>
        <end position="454"/>
    </location>
</feature>
<feature type="transmembrane region" description="Helical" evidence="6">
    <location>
        <begin position="239"/>
        <end position="263"/>
    </location>
</feature>
<evidence type="ECO:0000256" key="5">
    <source>
        <dbReference type="ARBA" id="ARBA00023136"/>
    </source>
</evidence>
<dbReference type="Pfam" id="PF02683">
    <property type="entry name" value="DsbD_TM"/>
    <property type="match status" value="1"/>
</dbReference>
<gene>
    <name evidence="10" type="ORF">OM944_10660</name>
</gene>
<evidence type="ECO:0000256" key="4">
    <source>
        <dbReference type="ARBA" id="ARBA00022989"/>
    </source>
</evidence>
<feature type="transmembrane region" description="Helical" evidence="6">
    <location>
        <begin position="360"/>
        <end position="387"/>
    </location>
</feature>
<keyword evidence="3" id="KW-0201">Cytochrome c-type biogenesis</keyword>
<accession>A0ABY6MDZ7</accession>
<dbReference type="RefSeq" id="WP_264807588.1">
    <property type="nucleotide sequence ID" value="NZ_CP110226.1"/>
</dbReference>
<feature type="signal peptide" evidence="7">
    <location>
        <begin position="1"/>
        <end position="19"/>
    </location>
</feature>
<dbReference type="PANTHER" id="PTHR32234:SF0">
    <property type="entry name" value="THIOL:DISULFIDE INTERCHANGE PROTEIN DSBD"/>
    <property type="match status" value="1"/>
</dbReference>
<feature type="domain" description="Thiol:disulfide interchange protein DsbD N-terminal" evidence="9">
    <location>
        <begin position="33"/>
        <end position="141"/>
    </location>
</feature>
<dbReference type="InterPro" id="IPR003834">
    <property type="entry name" value="Cyt_c_assmbl_TM_dom"/>
</dbReference>
<evidence type="ECO:0000256" key="6">
    <source>
        <dbReference type="SAM" id="Phobius"/>
    </source>
</evidence>
<keyword evidence="2 6" id="KW-0812">Transmembrane</keyword>
<proteinExistence type="predicted"/>
<name>A0ABY6MDZ7_9BACT</name>